<organism evidence="3 4">
    <name type="scientific">Sphingomonas turrisvirgatae</name>
    <dbReference type="NCBI Taxonomy" id="1888892"/>
    <lineage>
        <taxon>Bacteria</taxon>
        <taxon>Pseudomonadati</taxon>
        <taxon>Pseudomonadota</taxon>
        <taxon>Alphaproteobacteria</taxon>
        <taxon>Sphingomonadales</taxon>
        <taxon>Sphingomonadaceae</taxon>
        <taxon>Sphingomonas</taxon>
    </lineage>
</organism>
<dbReference type="InterPro" id="IPR026741">
    <property type="entry name" value="SNO"/>
</dbReference>
<dbReference type="InterPro" id="IPR014001">
    <property type="entry name" value="Helicase_ATP-bd"/>
</dbReference>
<sequence length="877" mass="94455">MSYPLFAAIDPDIDARYDPIDKKARLLDAAARLLAERLVEHRSLSRRSLTRLMTERFGVSDASGAWSLRDAYDALELAQVRALLRDRDGLPEDPYEALASILAGCLALPTQSYRSERQVELQQFSTPMPLAWLAARAALIGSSDTVLEPSAGTGMLAVHARCAGAGLILNERDPLRAALIEQVFDEPVTTHDAELVDDLLGMEARPTVVLINPPFARSEGRGRDRHAGARHLRSALARLAPGGRCVAIMSPAFAHDGTAASSYDAVASLVPPRAEITITGQPYAKHGTSISVRLCVFDKGWQGVAERATVNALDKALDLVLALPARLHPGDPPAPAPPAMRLSAPTPRSTGLFASLSRSSVARPIAPAPIQSEPQLLDYEVLGAPAPAGEQIGIYVPWRLARMTIPGAAPHPDQLVESVAMSSILPPEPSYRPLLPPRAVAALSDAQLETVVYAGQAFERDLAGRHQPNDAGTLLSANETGRAYRMGFMLGDGTGVGKGQQVAACILDRWCRGHRRAVWISKSSALIEDARRDWAALGGLPIDIQPLDAFPFGGAVTMQSGILFLTYATLRSQRDDARARLHQVVEWLGKDFEGVIAFDEAHELANAAGTETRRGTQKGSEQGLAGVRLQNLLPRACVLYISATGATDPANLCYATRLGLWGQGTAFESRDAFMAAIASGGIAAMEIVARDLKALGLYTARALTFQGVEYNPLEHPLSSDQIAVYDAYADAWSVIHRHLDAVLEATNIVDRMSGKALNGQAKGAALSRFESAKQRFFGQVLLAMKLPTLLHAIERHREAGQHVIVQLVTTAEAMLDRRLAGLDADERAMLDIELSPREYVLSGDPDKTYSLQSRFMSSGSRAGADLRDEDIDSTPDN</sequence>
<keyword evidence="3" id="KW-0808">Transferase</keyword>
<dbReference type="InterPro" id="IPR039187">
    <property type="entry name" value="SNO_AAA"/>
</dbReference>
<dbReference type="GO" id="GO:0006355">
    <property type="term" value="P:regulation of DNA-templated transcription"/>
    <property type="evidence" value="ECO:0007669"/>
    <property type="project" value="InterPro"/>
</dbReference>
<dbReference type="Pfam" id="PF13872">
    <property type="entry name" value="AAA_34"/>
    <property type="match status" value="1"/>
</dbReference>
<reference evidence="3 4" key="1">
    <citation type="submission" date="2016-08" db="EMBL/GenBank/DDBJ databases">
        <title>Draft genome of the agarase producing Sphingomonas sp. MCT13.</title>
        <authorList>
            <person name="D'Andrea M.M."/>
            <person name="Rossolini G.M."/>
            <person name="Thaller M.C."/>
        </authorList>
    </citation>
    <scope>NUCLEOTIDE SEQUENCE [LARGE SCALE GENOMIC DNA]</scope>
    <source>
        <strain evidence="3 4">MCT13</strain>
    </source>
</reference>
<gene>
    <name evidence="3" type="ORF">BFL28_13615</name>
</gene>
<dbReference type="PANTHER" id="PTHR12706:SF30">
    <property type="entry name" value="PROTEIN STRAWBERRY NOTCH-RELATED"/>
    <property type="match status" value="1"/>
</dbReference>
<dbReference type="Proteomes" id="UP000094487">
    <property type="component" value="Unassembled WGS sequence"/>
</dbReference>
<protein>
    <submittedName>
        <fullName evidence="3">Methylase</fullName>
    </submittedName>
</protein>
<dbReference type="Gene3D" id="3.40.50.300">
    <property type="entry name" value="P-loop containing nucleotide triphosphate hydrolases"/>
    <property type="match status" value="1"/>
</dbReference>
<accession>A0A1E3LYB0</accession>
<dbReference type="InterPro" id="IPR029063">
    <property type="entry name" value="SAM-dependent_MTases_sf"/>
</dbReference>
<dbReference type="STRING" id="1888892.BFL28_13615"/>
<dbReference type="SUPFAM" id="SSF52540">
    <property type="entry name" value="P-loop containing nucleoside triphosphate hydrolases"/>
    <property type="match status" value="1"/>
</dbReference>
<feature type="domain" description="Helicase ATP-binding" evidence="2">
    <location>
        <begin position="479"/>
        <end position="644"/>
    </location>
</feature>
<name>A0A1E3LYB0_9SPHN</name>
<dbReference type="GO" id="GO:0032259">
    <property type="term" value="P:methylation"/>
    <property type="evidence" value="ECO:0007669"/>
    <property type="project" value="UniProtKB-KW"/>
</dbReference>
<evidence type="ECO:0000313" key="4">
    <source>
        <dbReference type="Proteomes" id="UP000094487"/>
    </source>
</evidence>
<comment type="caution">
    <text evidence="3">The sequence shown here is derived from an EMBL/GenBank/DDBJ whole genome shotgun (WGS) entry which is preliminary data.</text>
</comment>
<dbReference type="AlphaFoldDB" id="A0A1E3LYB0"/>
<dbReference type="PANTHER" id="PTHR12706">
    <property type="entry name" value="STRAWBERRY NOTCH-RELATED"/>
    <property type="match status" value="1"/>
</dbReference>
<dbReference type="RefSeq" id="WP_069319562.1">
    <property type="nucleotide sequence ID" value="NZ_MDDS01000012.1"/>
</dbReference>
<keyword evidence="4" id="KW-1185">Reference proteome</keyword>
<proteinExistence type="predicted"/>
<dbReference type="InterPro" id="IPR027417">
    <property type="entry name" value="P-loop_NTPase"/>
</dbReference>
<keyword evidence="3" id="KW-0489">Methyltransferase</keyword>
<dbReference type="PROSITE" id="PS51192">
    <property type="entry name" value="HELICASE_ATP_BIND_1"/>
    <property type="match status" value="1"/>
</dbReference>
<evidence type="ECO:0000256" key="1">
    <source>
        <dbReference type="SAM" id="MobiDB-lite"/>
    </source>
</evidence>
<dbReference type="Gene3D" id="3.40.50.150">
    <property type="entry name" value="Vaccinia Virus protein VP39"/>
    <property type="match status" value="1"/>
</dbReference>
<feature type="compositionally biased region" description="Acidic residues" evidence="1">
    <location>
        <begin position="867"/>
        <end position="877"/>
    </location>
</feature>
<dbReference type="SUPFAM" id="SSF53335">
    <property type="entry name" value="S-adenosyl-L-methionine-dependent methyltransferases"/>
    <property type="match status" value="1"/>
</dbReference>
<evidence type="ECO:0000313" key="3">
    <source>
        <dbReference type="EMBL" id="ODP38822.1"/>
    </source>
</evidence>
<feature type="region of interest" description="Disordered" evidence="1">
    <location>
        <begin position="856"/>
        <end position="877"/>
    </location>
</feature>
<evidence type="ECO:0000259" key="2">
    <source>
        <dbReference type="PROSITE" id="PS51192"/>
    </source>
</evidence>
<dbReference type="EMBL" id="MDDS01000012">
    <property type="protein sequence ID" value="ODP38822.1"/>
    <property type="molecule type" value="Genomic_DNA"/>
</dbReference>
<dbReference type="GO" id="GO:0008168">
    <property type="term" value="F:methyltransferase activity"/>
    <property type="evidence" value="ECO:0007669"/>
    <property type="project" value="UniProtKB-KW"/>
</dbReference>